<dbReference type="AlphaFoldDB" id="A0A4Q7NZ12"/>
<evidence type="ECO:0000313" key="2">
    <source>
        <dbReference type="Proteomes" id="UP000292262"/>
    </source>
</evidence>
<keyword evidence="2" id="KW-1185">Reference proteome</keyword>
<name>A0A4Q7NZ12_9FLAO</name>
<reference evidence="1 2" key="1">
    <citation type="submission" date="2019-02" db="EMBL/GenBank/DDBJ databases">
        <title>Genomic Encyclopedia of Type Strains, Phase IV (KMG-IV): sequencing the most valuable type-strain genomes for metagenomic binning, comparative biology and taxonomic classification.</title>
        <authorList>
            <person name="Goeker M."/>
        </authorList>
    </citation>
    <scope>NUCLEOTIDE SEQUENCE [LARGE SCALE GENOMIC DNA]</scope>
    <source>
        <strain evidence="1 2">DSM 17196</strain>
    </source>
</reference>
<evidence type="ECO:0000313" key="1">
    <source>
        <dbReference type="EMBL" id="RZS92585.1"/>
    </source>
</evidence>
<gene>
    <name evidence="1" type="ORF">EV197_2723</name>
</gene>
<dbReference type="InterPro" id="IPR045444">
    <property type="entry name" value="DUF6503"/>
</dbReference>
<protein>
    <recommendedName>
        <fullName evidence="3">Deoxyribose-phosphate aldolase</fullName>
    </recommendedName>
</protein>
<dbReference type="RefSeq" id="WP_130287261.1">
    <property type="nucleotide sequence ID" value="NZ_SGXE01000003.1"/>
</dbReference>
<sequence>MKTILKSHCYFTIILLLSFCKIQSQETAEQIVNKAIEVAGGELFDQATIRFTFRDKEYVSRRNTKGVFSLERITYKENKTIRDVLNNRGFQRTINNCPVNTPDSLLTKMSDGVNSVHYFAYLPYGLNAAAVIKKKIGEDLIKDEPYHKIQVTFKKEGGGTDYEDEFVYWIHKEKYTIDYLAYKYAVNGGGIRFREAYNPRVINGIRFVDYHNFKVDELSTPLKDLGKLFERKQLKKVSTIDLENIYVYFNLDCC</sequence>
<comment type="caution">
    <text evidence="1">The sequence shown here is derived from an EMBL/GenBank/DDBJ whole genome shotgun (WGS) entry which is preliminary data.</text>
</comment>
<proteinExistence type="predicted"/>
<dbReference type="Proteomes" id="UP000292262">
    <property type="component" value="Unassembled WGS sequence"/>
</dbReference>
<organism evidence="1 2">
    <name type="scientific">Aquimarina brevivitae</name>
    <dbReference type="NCBI Taxonomy" id="323412"/>
    <lineage>
        <taxon>Bacteria</taxon>
        <taxon>Pseudomonadati</taxon>
        <taxon>Bacteroidota</taxon>
        <taxon>Flavobacteriia</taxon>
        <taxon>Flavobacteriales</taxon>
        <taxon>Flavobacteriaceae</taxon>
        <taxon>Aquimarina</taxon>
    </lineage>
</organism>
<accession>A0A4Q7NZ12</accession>
<dbReference type="Pfam" id="PF20113">
    <property type="entry name" value="DUF6503"/>
    <property type="match status" value="1"/>
</dbReference>
<dbReference type="OrthoDB" id="982433at2"/>
<evidence type="ECO:0008006" key="3">
    <source>
        <dbReference type="Google" id="ProtNLM"/>
    </source>
</evidence>
<dbReference type="EMBL" id="SGXE01000003">
    <property type="protein sequence ID" value="RZS92585.1"/>
    <property type="molecule type" value="Genomic_DNA"/>
</dbReference>